<protein>
    <submittedName>
        <fullName evidence="1">Uncharacterized protein</fullName>
    </submittedName>
</protein>
<name>A0A0V1C550_TRIBR</name>
<dbReference type="AlphaFoldDB" id="A0A0V1C550"/>
<comment type="caution">
    <text evidence="1">The sequence shown here is derived from an EMBL/GenBank/DDBJ whole genome shotgun (WGS) entry which is preliminary data.</text>
</comment>
<gene>
    <name evidence="1" type="ORF">T03_5064</name>
</gene>
<evidence type="ECO:0000313" key="1">
    <source>
        <dbReference type="EMBL" id="KRY44373.1"/>
    </source>
</evidence>
<sequence>MNSSQMTKCPVLNIILRISRKLNCLQAEIPYTELLLSRFYDCTCSKLIMELNIDSNDPLEYSKIDEL</sequence>
<dbReference type="Proteomes" id="UP000054653">
    <property type="component" value="Unassembled WGS sequence"/>
</dbReference>
<evidence type="ECO:0000313" key="2">
    <source>
        <dbReference type="Proteomes" id="UP000054653"/>
    </source>
</evidence>
<keyword evidence="2" id="KW-1185">Reference proteome</keyword>
<proteinExistence type="predicted"/>
<reference evidence="1 2" key="1">
    <citation type="submission" date="2015-01" db="EMBL/GenBank/DDBJ databases">
        <title>Evolution of Trichinella species and genotypes.</title>
        <authorList>
            <person name="Korhonen P.K."/>
            <person name="Edoardo P."/>
            <person name="Giuseppe L.R."/>
            <person name="Gasser R.B."/>
        </authorList>
    </citation>
    <scope>NUCLEOTIDE SEQUENCE [LARGE SCALE GENOMIC DNA]</scope>
    <source>
        <strain evidence="1">ISS120</strain>
    </source>
</reference>
<accession>A0A0V1C550</accession>
<organism evidence="1 2">
    <name type="scientific">Trichinella britovi</name>
    <name type="common">Parasitic roundworm</name>
    <dbReference type="NCBI Taxonomy" id="45882"/>
    <lineage>
        <taxon>Eukaryota</taxon>
        <taxon>Metazoa</taxon>
        <taxon>Ecdysozoa</taxon>
        <taxon>Nematoda</taxon>
        <taxon>Enoplea</taxon>
        <taxon>Dorylaimia</taxon>
        <taxon>Trichinellida</taxon>
        <taxon>Trichinellidae</taxon>
        <taxon>Trichinella</taxon>
    </lineage>
</organism>
<dbReference type="EMBL" id="JYDI01000611">
    <property type="protein sequence ID" value="KRY44373.1"/>
    <property type="molecule type" value="Genomic_DNA"/>
</dbReference>